<evidence type="ECO:0000313" key="6">
    <source>
        <dbReference type="Proteomes" id="UP000251577"/>
    </source>
</evidence>
<evidence type="ECO:0000313" key="5">
    <source>
        <dbReference type="EMBL" id="RAV31376.1"/>
    </source>
</evidence>
<dbReference type="InterPro" id="IPR006224">
    <property type="entry name" value="PsdUridine_synth_RluA-like_CS"/>
</dbReference>
<gene>
    <name evidence="5" type="ORF">DLJ54_08670</name>
</gene>
<dbReference type="GO" id="GO:0003723">
    <property type="term" value="F:RNA binding"/>
    <property type="evidence" value="ECO:0007669"/>
    <property type="project" value="InterPro"/>
</dbReference>
<dbReference type="PANTHER" id="PTHR21600:SF84">
    <property type="entry name" value="PSEUDOURIDINE SYNTHASE RSUA_RLUA-LIKE DOMAIN-CONTAINING PROTEIN"/>
    <property type="match status" value="1"/>
</dbReference>
<dbReference type="EMBL" id="QHCV01000105">
    <property type="protein sequence ID" value="RAV31376.1"/>
    <property type="molecule type" value="Genomic_DNA"/>
</dbReference>
<feature type="domain" description="Pseudouridine synthase RsuA/RluA-like" evidence="4">
    <location>
        <begin position="103"/>
        <end position="272"/>
    </location>
</feature>
<dbReference type="Proteomes" id="UP000251577">
    <property type="component" value="Unassembled WGS sequence"/>
</dbReference>
<organism evidence="5 6">
    <name type="scientific">Corynebacterium heidelbergense</name>
    <dbReference type="NCBI Taxonomy" id="2055947"/>
    <lineage>
        <taxon>Bacteria</taxon>
        <taxon>Bacillati</taxon>
        <taxon>Actinomycetota</taxon>
        <taxon>Actinomycetes</taxon>
        <taxon>Mycobacteriales</taxon>
        <taxon>Corynebacteriaceae</taxon>
        <taxon>Corynebacterium</taxon>
    </lineage>
</organism>
<name>A0A364V432_9CORY</name>
<dbReference type="Pfam" id="PF00849">
    <property type="entry name" value="PseudoU_synth_2"/>
    <property type="match status" value="1"/>
</dbReference>
<comment type="caution">
    <text evidence="5">The sequence shown here is derived from an EMBL/GenBank/DDBJ whole genome shotgun (WGS) entry which is preliminary data.</text>
</comment>
<dbReference type="SUPFAM" id="SSF55120">
    <property type="entry name" value="Pseudouridine synthase"/>
    <property type="match status" value="1"/>
</dbReference>
<evidence type="ECO:0000256" key="3">
    <source>
        <dbReference type="ARBA" id="ARBA00033164"/>
    </source>
</evidence>
<evidence type="ECO:0000259" key="4">
    <source>
        <dbReference type="Pfam" id="PF00849"/>
    </source>
</evidence>
<dbReference type="GO" id="GO:0009982">
    <property type="term" value="F:pseudouridine synthase activity"/>
    <property type="evidence" value="ECO:0007669"/>
    <property type="project" value="InterPro"/>
</dbReference>
<keyword evidence="6" id="KW-1185">Reference proteome</keyword>
<evidence type="ECO:0000256" key="1">
    <source>
        <dbReference type="ARBA" id="ARBA00000073"/>
    </source>
</evidence>
<comment type="catalytic activity">
    <reaction evidence="1">
        <text>a uridine in RNA = a pseudouridine in RNA</text>
        <dbReference type="Rhea" id="RHEA:48348"/>
        <dbReference type="Rhea" id="RHEA-COMP:12068"/>
        <dbReference type="Rhea" id="RHEA-COMP:12069"/>
        <dbReference type="ChEBI" id="CHEBI:65314"/>
        <dbReference type="ChEBI" id="CHEBI:65315"/>
    </reaction>
</comment>
<dbReference type="InterPro" id="IPR020103">
    <property type="entry name" value="PsdUridine_synth_cat_dom_sf"/>
</dbReference>
<evidence type="ECO:0000256" key="2">
    <source>
        <dbReference type="ARBA" id="ARBA00031870"/>
    </source>
</evidence>
<dbReference type="Gene3D" id="3.30.2350.10">
    <property type="entry name" value="Pseudouridine synthase"/>
    <property type="match status" value="1"/>
</dbReference>
<dbReference type="AlphaFoldDB" id="A0A364V432"/>
<dbReference type="GO" id="GO:0140098">
    <property type="term" value="F:catalytic activity, acting on RNA"/>
    <property type="evidence" value="ECO:0007669"/>
    <property type="project" value="UniProtKB-ARBA"/>
</dbReference>
<dbReference type="InterPro" id="IPR006145">
    <property type="entry name" value="PsdUridine_synth_RsuA/RluA"/>
</dbReference>
<accession>A0A364V432</accession>
<dbReference type="InterPro" id="IPR050188">
    <property type="entry name" value="RluA_PseudoU_synthase"/>
</dbReference>
<proteinExistence type="predicted"/>
<dbReference type="GO" id="GO:0000455">
    <property type="term" value="P:enzyme-directed rRNA pseudouridine synthesis"/>
    <property type="evidence" value="ECO:0007669"/>
    <property type="project" value="TreeGrafter"/>
</dbReference>
<sequence length="348" mass="39029">MKPLPIRAGLNPTRVCLPADSAGPVSALQFVSRLIHEQRHRHPDDDDAAIAQRFADGLVRDDHGRPFAPTDLLRPGQFVNFYRRPAIEREVPGAIPVLHQDNDLVVVDKPPFLATMPRGQHIAQTATVKLRNQLGNPELSPAHRLDRLTSGVLMFTARRQVRGLYQAMFERRIPEKIYQARTPIPPASHHHPITQFADWQTWPDPTPETPWTLSHRMIKARGRLAARLDVDGPPNAVTQVLGVRETQYAGRAALEWVLRPLTGKTHQLRLALRTLGLPIINDVLYEPLTHTALYDPQAALPSPPAVEDEDFSRPLQLCASQLRFTDPITGRRRVFTSRLGGADLESPK</sequence>
<reference evidence="5 6" key="1">
    <citation type="journal article" date="2018" name="Syst. Appl. Microbiol.">
        <title>Corynebacterium heidelbergense sp. nov., isolated from the preen glands of Egyptian geese (Alopochen aegyptiacus).</title>
        <authorList>
            <person name="Braun M.S."/>
            <person name="Wang E."/>
            <person name="Zimmermann S."/>
            <person name="Wink M."/>
        </authorList>
    </citation>
    <scope>NUCLEOTIDE SEQUENCE [LARGE SCALE GENOMIC DNA]</scope>
    <source>
        <strain evidence="5 6">647</strain>
    </source>
</reference>
<dbReference type="PANTHER" id="PTHR21600">
    <property type="entry name" value="MITOCHONDRIAL RNA PSEUDOURIDINE SYNTHASE"/>
    <property type="match status" value="1"/>
</dbReference>
<protein>
    <recommendedName>
        <fullName evidence="2">RNA pseudouridylate synthase</fullName>
    </recommendedName>
    <alternativeName>
        <fullName evidence="3">RNA-uridine isomerase</fullName>
    </alternativeName>
</protein>
<dbReference type="PROSITE" id="PS01129">
    <property type="entry name" value="PSI_RLU"/>
    <property type="match status" value="1"/>
</dbReference>